<keyword evidence="2" id="KW-1185">Reference proteome</keyword>
<reference evidence="1 2" key="1">
    <citation type="submission" date="2021-06" db="EMBL/GenBank/DDBJ databases">
        <title>Caerostris extrusa draft genome.</title>
        <authorList>
            <person name="Kono N."/>
            <person name="Arakawa K."/>
        </authorList>
    </citation>
    <scope>NUCLEOTIDE SEQUENCE [LARGE SCALE GENOMIC DNA]</scope>
</reference>
<protein>
    <submittedName>
        <fullName evidence="1">Uncharacterized protein</fullName>
    </submittedName>
</protein>
<accession>A0AAV4MED2</accession>
<organism evidence="1 2">
    <name type="scientific">Caerostris extrusa</name>
    <name type="common">Bark spider</name>
    <name type="synonym">Caerostris bankana</name>
    <dbReference type="NCBI Taxonomy" id="172846"/>
    <lineage>
        <taxon>Eukaryota</taxon>
        <taxon>Metazoa</taxon>
        <taxon>Ecdysozoa</taxon>
        <taxon>Arthropoda</taxon>
        <taxon>Chelicerata</taxon>
        <taxon>Arachnida</taxon>
        <taxon>Araneae</taxon>
        <taxon>Araneomorphae</taxon>
        <taxon>Entelegynae</taxon>
        <taxon>Araneoidea</taxon>
        <taxon>Araneidae</taxon>
        <taxon>Caerostris</taxon>
    </lineage>
</organism>
<dbReference type="Proteomes" id="UP001054945">
    <property type="component" value="Unassembled WGS sequence"/>
</dbReference>
<gene>
    <name evidence="1" type="ORF">CEXT_57271</name>
</gene>
<comment type="caution">
    <text evidence="1">The sequence shown here is derived from an EMBL/GenBank/DDBJ whole genome shotgun (WGS) entry which is preliminary data.</text>
</comment>
<evidence type="ECO:0000313" key="1">
    <source>
        <dbReference type="EMBL" id="GIX70369.1"/>
    </source>
</evidence>
<dbReference type="EMBL" id="BPLR01019671">
    <property type="protein sequence ID" value="GIX70369.1"/>
    <property type="molecule type" value="Genomic_DNA"/>
</dbReference>
<name>A0AAV4MED2_CAEEX</name>
<sequence>MESPDCGNHEDSEDLEINTSGKYRLFLFLNSSKAAFGKTVLRCSVEYSSIKSTTLGCRSVLSAVRRPPSIPDYHPAIFPETSPNKMESPDCGNNEDLEINTPGKVNHTFTRFISVNGWLSAVKQRLGKHCCGVPFSSSPLNSQRSAADLFYQLFAGRLLFLVITRHLSRDPE</sequence>
<dbReference type="AlphaFoldDB" id="A0AAV4MED2"/>
<evidence type="ECO:0000313" key="2">
    <source>
        <dbReference type="Proteomes" id="UP001054945"/>
    </source>
</evidence>
<proteinExistence type="predicted"/>